<dbReference type="AlphaFoldDB" id="A0A380MTJ7"/>
<dbReference type="EMBL" id="UHIC01000001">
    <property type="protein sequence ID" value="SUO95041.1"/>
    <property type="molecule type" value="Genomic_DNA"/>
</dbReference>
<evidence type="ECO:0000313" key="1">
    <source>
        <dbReference type="EMBL" id="SUO95041.1"/>
    </source>
</evidence>
<protein>
    <submittedName>
        <fullName evidence="1">CRISPR type I-F/YPEST-associated protein Csy2</fullName>
    </submittedName>
</protein>
<dbReference type="NCBIfam" id="TIGR02565">
    <property type="entry name" value="cas_Csy2"/>
    <property type="match status" value="1"/>
</dbReference>
<name>A0A380MTJ7_9GAMM</name>
<dbReference type="Pfam" id="PF09614">
    <property type="entry name" value="Cas_Csy2"/>
    <property type="match status" value="1"/>
</dbReference>
<dbReference type="Proteomes" id="UP000254601">
    <property type="component" value="Unassembled WGS sequence"/>
</dbReference>
<dbReference type="OrthoDB" id="1550641at2"/>
<dbReference type="CDD" id="cd09736">
    <property type="entry name" value="Csy2_I-F"/>
    <property type="match status" value="1"/>
</dbReference>
<reference evidence="1 2" key="1">
    <citation type="submission" date="2018-06" db="EMBL/GenBank/DDBJ databases">
        <authorList>
            <consortium name="Pathogen Informatics"/>
            <person name="Doyle S."/>
        </authorList>
    </citation>
    <scope>NUCLEOTIDE SEQUENCE [LARGE SCALE GENOMIC DNA]</scope>
    <source>
        <strain evidence="1 2">NCTC13337</strain>
    </source>
</reference>
<keyword evidence="2" id="KW-1185">Reference proteome</keyword>
<proteinExistence type="predicted"/>
<evidence type="ECO:0000313" key="2">
    <source>
        <dbReference type="Proteomes" id="UP000254601"/>
    </source>
</evidence>
<dbReference type="InterPro" id="IPR013398">
    <property type="entry name" value="CRISPR-assoc_prot_Csy2"/>
</dbReference>
<organism evidence="1 2">
    <name type="scientific">Suttonella ornithocola</name>
    <dbReference type="NCBI Taxonomy" id="279832"/>
    <lineage>
        <taxon>Bacteria</taxon>
        <taxon>Pseudomonadati</taxon>
        <taxon>Pseudomonadota</taxon>
        <taxon>Gammaproteobacteria</taxon>
        <taxon>Cardiobacteriales</taxon>
        <taxon>Cardiobacteriaceae</taxon>
        <taxon>Suttonella</taxon>
    </lineage>
</organism>
<dbReference type="RefSeq" id="WP_072577008.1">
    <property type="nucleotide sequence ID" value="NZ_LWHB01000125.1"/>
</dbReference>
<accession>A0A380MTJ7</accession>
<sequence>MNTRYPNHPHSGYLIIRNLRVENANTISGPLTYGFPALSGFVGAVHALSRSLASRANFSHLRLDGVLIACRDIQVQRYRENRYSNYTFTQTRNPILKDGSTAPIIESGRCHLTVHLAVKLYGDLHDADIAPLEQFIAEKIQQQRLAGGSVVGIDPKKPVIYCDTDSIDEHKKDLLPAFILMSAHQDLADITAELQQQNPSQTALDALIETAVIHQIPDENGQWHNESIKKNRGWLVPIPIGYQGISPIIGAGELNNSRNPEYPAQYVETIYSLGRWVFPNRIENLRSAFWQQNYDAAQNLYTIQQP</sequence>
<gene>
    <name evidence="1" type="ORF">NCTC13337_01066</name>
</gene>